<keyword evidence="2" id="KW-1185">Reference proteome</keyword>
<sequence length="189" mass="20806">ANTLGAAAGPAEIAAAIDSCDEATLKRLLQTVIRKVPECRQKVAQDYNLTTELSLVSEEERQKAVSDQYKELKTSPNGDSIADDVDFYERAKFVPMRLDRRHDARGGYTPPASGEPQTFASYKGGGLPRRKIPRIQISGALRRLRLGRLFGRPPEAAEGLSVLCRLCGASRCSECPGQDRRHLAEHRNS</sequence>
<organism evidence="1 2">
    <name type="scientific">Polarella glacialis</name>
    <name type="common">Dinoflagellate</name>
    <dbReference type="NCBI Taxonomy" id="89957"/>
    <lineage>
        <taxon>Eukaryota</taxon>
        <taxon>Sar</taxon>
        <taxon>Alveolata</taxon>
        <taxon>Dinophyceae</taxon>
        <taxon>Suessiales</taxon>
        <taxon>Suessiaceae</taxon>
        <taxon>Polarella</taxon>
    </lineage>
</organism>
<dbReference type="AlphaFoldDB" id="A0A813HAH4"/>
<reference evidence="1" key="1">
    <citation type="submission" date="2021-02" db="EMBL/GenBank/DDBJ databases">
        <authorList>
            <person name="Dougan E. K."/>
            <person name="Rhodes N."/>
            <person name="Thang M."/>
            <person name="Chan C."/>
        </authorList>
    </citation>
    <scope>NUCLEOTIDE SEQUENCE</scope>
</reference>
<evidence type="ECO:0000313" key="1">
    <source>
        <dbReference type="EMBL" id="CAE8634661.1"/>
    </source>
</evidence>
<gene>
    <name evidence="1" type="ORF">PGLA1383_LOCUS50309</name>
</gene>
<dbReference type="Proteomes" id="UP000654075">
    <property type="component" value="Unassembled WGS sequence"/>
</dbReference>
<evidence type="ECO:0000313" key="2">
    <source>
        <dbReference type="Proteomes" id="UP000654075"/>
    </source>
</evidence>
<proteinExistence type="predicted"/>
<protein>
    <submittedName>
        <fullName evidence="1">Uncharacterized protein</fullName>
    </submittedName>
</protein>
<feature type="non-terminal residue" evidence="1">
    <location>
        <position position="1"/>
    </location>
</feature>
<comment type="caution">
    <text evidence="1">The sequence shown here is derived from an EMBL/GenBank/DDBJ whole genome shotgun (WGS) entry which is preliminary data.</text>
</comment>
<dbReference type="EMBL" id="CAJNNV010031101">
    <property type="protein sequence ID" value="CAE8634661.1"/>
    <property type="molecule type" value="Genomic_DNA"/>
</dbReference>
<feature type="non-terminal residue" evidence="1">
    <location>
        <position position="189"/>
    </location>
</feature>
<accession>A0A813HAH4</accession>
<name>A0A813HAH4_POLGL</name>